<accession>A0ABD0N2C6</accession>
<name>A0ABD0N2C6_CIRMR</name>
<dbReference type="Proteomes" id="UP001529510">
    <property type="component" value="Unassembled WGS sequence"/>
</dbReference>
<keyword evidence="2" id="KW-1185">Reference proteome</keyword>
<protein>
    <submittedName>
        <fullName evidence="1">Uncharacterized protein</fullName>
    </submittedName>
</protein>
<dbReference type="EMBL" id="JAMKFB020000025">
    <property type="protein sequence ID" value="KAL0155292.1"/>
    <property type="molecule type" value="Genomic_DNA"/>
</dbReference>
<dbReference type="AlphaFoldDB" id="A0ABD0N2C6"/>
<evidence type="ECO:0000313" key="1">
    <source>
        <dbReference type="EMBL" id="KAL0155292.1"/>
    </source>
</evidence>
<gene>
    <name evidence="1" type="ORF">M9458_049555</name>
</gene>
<evidence type="ECO:0000313" key="2">
    <source>
        <dbReference type="Proteomes" id="UP001529510"/>
    </source>
</evidence>
<feature type="non-terminal residue" evidence="1">
    <location>
        <position position="1"/>
    </location>
</feature>
<sequence length="55" mass="5877">LPDIVVAGVLQGFFKKSCGKPSGVTCAPELPVHPKIPIITINRSKISSLPESHRI</sequence>
<comment type="caution">
    <text evidence="1">The sequence shown here is derived from an EMBL/GenBank/DDBJ whole genome shotgun (WGS) entry which is preliminary data.</text>
</comment>
<reference evidence="1 2" key="1">
    <citation type="submission" date="2024-05" db="EMBL/GenBank/DDBJ databases">
        <title>Genome sequencing and assembly of Indian major carp, Cirrhinus mrigala (Hamilton, 1822).</title>
        <authorList>
            <person name="Mohindra V."/>
            <person name="Chowdhury L.M."/>
            <person name="Lal K."/>
            <person name="Jena J.K."/>
        </authorList>
    </citation>
    <scope>NUCLEOTIDE SEQUENCE [LARGE SCALE GENOMIC DNA]</scope>
    <source>
        <strain evidence="1">CM1030</strain>
        <tissue evidence="1">Blood</tissue>
    </source>
</reference>
<organism evidence="1 2">
    <name type="scientific">Cirrhinus mrigala</name>
    <name type="common">Mrigala</name>
    <dbReference type="NCBI Taxonomy" id="683832"/>
    <lineage>
        <taxon>Eukaryota</taxon>
        <taxon>Metazoa</taxon>
        <taxon>Chordata</taxon>
        <taxon>Craniata</taxon>
        <taxon>Vertebrata</taxon>
        <taxon>Euteleostomi</taxon>
        <taxon>Actinopterygii</taxon>
        <taxon>Neopterygii</taxon>
        <taxon>Teleostei</taxon>
        <taxon>Ostariophysi</taxon>
        <taxon>Cypriniformes</taxon>
        <taxon>Cyprinidae</taxon>
        <taxon>Labeoninae</taxon>
        <taxon>Labeonini</taxon>
        <taxon>Cirrhinus</taxon>
    </lineage>
</organism>
<proteinExistence type="predicted"/>